<keyword evidence="9" id="KW-0963">Cytoplasm</keyword>
<dbReference type="FunFam" id="3.10.20.340:FF:000001">
    <property type="entry name" value="Arginine biosynthesis bifunctional protein ArgJ, chloroplastic"/>
    <property type="match status" value="1"/>
</dbReference>
<feature type="chain" id="PRO_5023265006" description="Arginine biosynthesis bifunctional protein ArgJ beta chain" evidence="9">
    <location>
        <begin position="190"/>
        <end position="405"/>
    </location>
</feature>
<evidence type="ECO:0000256" key="1">
    <source>
        <dbReference type="ARBA" id="ARBA00006774"/>
    </source>
</evidence>
<dbReference type="RefSeq" id="WP_114332900.1">
    <property type="nucleotide sequence ID" value="NZ_QMDL01000001.1"/>
</dbReference>
<dbReference type="CDD" id="cd02152">
    <property type="entry name" value="OAT"/>
    <property type="match status" value="1"/>
</dbReference>
<dbReference type="EC" id="2.3.1.35" evidence="9"/>
<evidence type="ECO:0000256" key="2">
    <source>
        <dbReference type="ARBA" id="ARBA00011475"/>
    </source>
</evidence>
<feature type="binding site" evidence="9">
    <location>
        <position position="405"/>
    </location>
    <ligand>
        <name>substrate</name>
    </ligand>
</feature>
<dbReference type="InterPro" id="IPR002813">
    <property type="entry name" value="Arg_biosynth_ArgJ"/>
</dbReference>
<keyword evidence="11" id="KW-1185">Reference proteome</keyword>
<evidence type="ECO:0000256" key="8">
    <source>
        <dbReference type="ARBA" id="ARBA00049439"/>
    </source>
</evidence>
<keyword evidence="7 9" id="KW-0012">Acyltransferase</keyword>
<dbReference type="Pfam" id="PF01960">
    <property type="entry name" value="ArgJ"/>
    <property type="match status" value="1"/>
</dbReference>
<keyword evidence="9" id="KW-0511">Multifunctional enzyme</keyword>
<dbReference type="UniPathway" id="UPA00068">
    <property type="reaction ID" value="UER00106"/>
</dbReference>
<dbReference type="PANTHER" id="PTHR23100">
    <property type="entry name" value="ARGININE BIOSYNTHESIS BIFUNCTIONAL PROTEIN ARGJ"/>
    <property type="match status" value="1"/>
</dbReference>
<dbReference type="GO" id="GO:0004358">
    <property type="term" value="F:L-glutamate N-acetyltransferase activity, acting on acetyl-L-ornithine as donor"/>
    <property type="evidence" value="ECO:0007669"/>
    <property type="project" value="UniProtKB-UniRule"/>
</dbReference>
<comment type="similarity">
    <text evidence="1 9">Belongs to the ArgJ family.</text>
</comment>
<dbReference type="EC" id="2.3.1.1" evidence="9"/>
<name>A0A3M2RJ59_9GAMM</name>
<feature type="binding site" evidence="9">
    <location>
        <position position="190"/>
    </location>
    <ligand>
        <name>substrate</name>
    </ligand>
</feature>
<organism evidence="10 11">
    <name type="scientific">Marinobacter litoralis</name>
    <dbReference type="NCBI Taxonomy" id="187981"/>
    <lineage>
        <taxon>Bacteria</taxon>
        <taxon>Pseudomonadati</taxon>
        <taxon>Pseudomonadota</taxon>
        <taxon>Gammaproteobacteria</taxon>
        <taxon>Pseudomonadales</taxon>
        <taxon>Marinobacteraceae</taxon>
        <taxon>Marinobacter</taxon>
    </lineage>
</organism>
<feature type="binding site" evidence="9">
    <location>
        <position position="400"/>
    </location>
    <ligand>
        <name>substrate</name>
    </ligand>
</feature>
<keyword evidence="5 9" id="KW-0808">Transferase</keyword>
<gene>
    <name evidence="9 10" type="primary">argJ</name>
    <name evidence="10" type="ORF">DOQ08_00037</name>
</gene>
<dbReference type="SUPFAM" id="SSF56266">
    <property type="entry name" value="DmpA/ArgJ-like"/>
    <property type="match status" value="1"/>
</dbReference>
<protein>
    <recommendedName>
        <fullName evidence="9">Arginine biosynthesis bifunctional protein ArgJ</fullName>
    </recommendedName>
    <domain>
        <recommendedName>
            <fullName evidence="9">Glutamate N-acetyltransferase</fullName>
            <ecNumber evidence="9">2.3.1.35</ecNumber>
        </recommendedName>
        <alternativeName>
            <fullName evidence="9">Ornithine acetyltransferase</fullName>
            <shortName evidence="9">OATase</shortName>
        </alternativeName>
        <alternativeName>
            <fullName evidence="9">Ornithine transacetylase</fullName>
        </alternativeName>
    </domain>
    <domain>
        <recommendedName>
            <fullName evidence="9">Amino-acid acetyltransferase</fullName>
            <ecNumber evidence="9">2.3.1.1</ecNumber>
        </recommendedName>
        <alternativeName>
            <fullName evidence="9">N-acetylglutamate synthase</fullName>
            <shortName evidence="9">AGSase</shortName>
        </alternativeName>
    </domain>
    <component>
        <recommendedName>
            <fullName evidence="9">Arginine biosynthesis bifunctional protein ArgJ alpha chain</fullName>
        </recommendedName>
    </component>
    <component>
        <recommendedName>
            <fullName evidence="9">Arginine biosynthesis bifunctional protein ArgJ beta chain</fullName>
        </recommendedName>
    </component>
</protein>
<comment type="function">
    <text evidence="9">Catalyzes two activities which are involved in the cyclic version of arginine biosynthesis: the synthesis of N-acetylglutamate from glutamate and acetyl-CoA as the acetyl donor, and of ornithine by transacetylation between N(2)-acetylornithine and glutamate.</text>
</comment>
<feature type="binding site" evidence="9">
    <location>
        <position position="276"/>
    </location>
    <ligand>
        <name>substrate</name>
    </ligand>
</feature>
<dbReference type="OrthoDB" id="9804242at2"/>
<feature type="binding site" evidence="9">
    <location>
        <position position="153"/>
    </location>
    <ligand>
        <name>substrate</name>
    </ligand>
</feature>
<feature type="site" description="Involved in the stabilization of negative charge on the oxyanion by the formation of the oxyanion hole" evidence="9">
    <location>
        <position position="116"/>
    </location>
</feature>
<evidence type="ECO:0000256" key="3">
    <source>
        <dbReference type="ARBA" id="ARBA00022571"/>
    </source>
</evidence>
<reference evidence="10 11" key="1">
    <citation type="submission" date="2018-08" db="EMBL/GenBank/DDBJ databases">
        <title>Whole Genome Sequence of the Moderate Halophilic Marine Bacterium Marinobacter litoralis Sw-45.</title>
        <authorList>
            <person name="Musa H."/>
        </authorList>
    </citation>
    <scope>NUCLEOTIDE SEQUENCE [LARGE SCALE GENOMIC DNA]</scope>
    <source>
        <strain evidence="10 11">Sw-45</strain>
    </source>
</reference>
<proteinExistence type="inferred from homology"/>
<comment type="caution">
    <text evidence="10">The sequence shown here is derived from an EMBL/GenBank/DDBJ whole genome shotgun (WGS) entry which is preliminary data.</text>
</comment>
<dbReference type="InterPro" id="IPR042195">
    <property type="entry name" value="ArgJ_beta_C"/>
</dbReference>
<evidence type="ECO:0000313" key="11">
    <source>
        <dbReference type="Proteomes" id="UP000265903"/>
    </source>
</evidence>
<dbReference type="Gene3D" id="3.60.70.12">
    <property type="entry name" value="L-amino peptidase D-ALA esterase/amidase"/>
    <property type="match status" value="1"/>
</dbReference>
<feature type="site" description="Cleavage; by autolysis" evidence="9">
    <location>
        <begin position="189"/>
        <end position="190"/>
    </location>
</feature>
<evidence type="ECO:0000256" key="9">
    <source>
        <dbReference type="HAMAP-Rule" id="MF_01106"/>
    </source>
</evidence>
<dbReference type="NCBIfam" id="TIGR00120">
    <property type="entry name" value="ArgJ"/>
    <property type="match status" value="1"/>
</dbReference>
<comment type="pathway">
    <text evidence="9">Amino-acid biosynthesis; L-arginine biosynthesis; L-ornithine and N-acetyl-L-glutamate from L-glutamate and N(2)-acetyl-L-ornithine (cyclic): step 1/1.</text>
</comment>
<dbReference type="PANTHER" id="PTHR23100:SF0">
    <property type="entry name" value="ARGININE BIOSYNTHESIS BIFUNCTIONAL PROTEIN ARGJ, MITOCHONDRIAL"/>
    <property type="match status" value="1"/>
</dbReference>
<feature type="active site" description="Nucleophile" evidence="9">
    <location>
        <position position="190"/>
    </location>
</feature>
<dbReference type="GO" id="GO:0004042">
    <property type="term" value="F:L-glutamate N-acetyltransferase activity"/>
    <property type="evidence" value="ECO:0007669"/>
    <property type="project" value="UniProtKB-UniRule"/>
</dbReference>
<dbReference type="GO" id="GO:0006592">
    <property type="term" value="P:ornithine biosynthetic process"/>
    <property type="evidence" value="ECO:0007669"/>
    <property type="project" value="TreeGrafter"/>
</dbReference>
<dbReference type="HAMAP" id="MF_01106">
    <property type="entry name" value="ArgJ"/>
    <property type="match status" value="1"/>
</dbReference>
<comment type="catalytic activity">
    <reaction evidence="8 9">
        <text>N(2)-acetyl-L-ornithine + L-glutamate = N-acetyl-L-glutamate + L-ornithine</text>
        <dbReference type="Rhea" id="RHEA:15349"/>
        <dbReference type="ChEBI" id="CHEBI:29985"/>
        <dbReference type="ChEBI" id="CHEBI:44337"/>
        <dbReference type="ChEBI" id="CHEBI:46911"/>
        <dbReference type="ChEBI" id="CHEBI:57805"/>
        <dbReference type="EC" id="2.3.1.35"/>
    </reaction>
</comment>
<comment type="subunit">
    <text evidence="2 9">Heterotetramer of two alpha and two beta chains.</text>
</comment>
<dbReference type="Gene3D" id="3.10.20.340">
    <property type="entry name" value="ArgJ beta chain, C-terminal domain"/>
    <property type="match status" value="1"/>
</dbReference>
<keyword evidence="4 9" id="KW-0028">Amino-acid biosynthesis</keyword>
<feature type="binding site" evidence="9">
    <location>
        <position position="179"/>
    </location>
    <ligand>
        <name>substrate</name>
    </ligand>
</feature>
<dbReference type="GO" id="GO:0005737">
    <property type="term" value="C:cytoplasm"/>
    <property type="evidence" value="ECO:0007669"/>
    <property type="project" value="UniProtKB-SubCell"/>
</dbReference>
<sequence>MAVGPGTLPEFHSVAGVKIGIASAGIKKPGRKDVVVFELAPEARVAGIFTQNQFCAAPVVLSRRHLASAAPRYLLINTGNANAGTGDAGLVNAERCCAALAEKAGVDTVNVLPFSTGVIGEPLPVEKIVGALPEALADTREDRWAEAASGIMTTDTRPKGASCQIDLDGHKVTISGISKGAGMIRPNMATMLGFIATDAKVAPEALQTLASELGEKSFNRITIDSDTSTNDACMLIASGCYDGPEITEDSPLFAKLKEALRTVYLDLAHAIVRDGEGATKFVTIDVSGAASQQEALDVAYTVAHSPLVKTALYASDPNWGRILAAVGRAGVADLNLKALEIYLGDVCLVRDGGRADDYSEERGQAVMDQEEITIAIDLKRGDVRETVWTCDFSHDYVTINAEYRS</sequence>
<keyword evidence="6 9" id="KW-0068">Autocatalytic cleavage</keyword>
<dbReference type="EMBL" id="QMDL01000001">
    <property type="protein sequence ID" value="RMJ05370.1"/>
    <property type="molecule type" value="Genomic_DNA"/>
</dbReference>
<keyword evidence="3 9" id="KW-0055">Arginine biosynthesis</keyword>
<evidence type="ECO:0000256" key="7">
    <source>
        <dbReference type="ARBA" id="ARBA00023315"/>
    </source>
</evidence>
<evidence type="ECO:0000256" key="5">
    <source>
        <dbReference type="ARBA" id="ARBA00022679"/>
    </source>
</evidence>
<dbReference type="Proteomes" id="UP000265903">
    <property type="component" value="Unassembled WGS sequence"/>
</dbReference>
<feature type="chain" id="PRO_5023265007" description="Arginine biosynthesis bifunctional protein ArgJ alpha chain" evidence="9">
    <location>
        <begin position="1"/>
        <end position="189"/>
    </location>
</feature>
<comment type="subcellular location">
    <subcellularLocation>
        <location evidence="9">Cytoplasm</location>
    </subcellularLocation>
</comment>
<dbReference type="AlphaFoldDB" id="A0A3M2RJ59"/>
<evidence type="ECO:0000313" key="10">
    <source>
        <dbReference type="EMBL" id="RMJ05370.1"/>
    </source>
</evidence>
<evidence type="ECO:0000256" key="4">
    <source>
        <dbReference type="ARBA" id="ARBA00022605"/>
    </source>
</evidence>
<evidence type="ECO:0000256" key="6">
    <source>
        <dbReference type="ARBA" id="ARBA00022813"/>
    </source>
</evidence>
<dbReference type="GO" id="GO:0006526">
    <property type="term" value="P:L-arginine biosynthetic process"/>
    <property type="evidence" value="ECO:0007669"/>
    <property type="project" value="UniProtKB-UniRule"/>
</dbReference>
<dbReference type="FunFam" id="3.60.70.12:FF:000001">
    <property type="entry name" value="Arginine biosynthesis bifunctional protein ArgJ, chloroplastic"/>
    <property type="match status" value="1"/>
</dbReference>
<accession>A0A3M2RJ59</accession>
<comment type="pathway">
    <text evidence="9">Amino-acid biosynthesis; L-arginine biosynthesis; N(2)-acetyl-L-ornithine from L-glutamate: step 1/4.</text>
</comment>
<dbReference type="InterPro" id="IPR016117">
    <property type="entry name" value="ArgJ-like_dom_sf"/>
</dbReference>
<feature type="site" description="Involved in the stabilization of negative charge on the oxyanion by the formation of the oxyanion hole" evidence="9">
    <location>
        <position position="117"/>
    </location>
</feature>
<dbReference type="NCBIfam" id="NF003802">
    <property type="entry name" value="PRK05388.1"/>
    <property type="match status" value="1"/>
</dbReference>
<comment type="catalytic activity">
    <reaction evidence="9">
        <text>L-glutamate + acetyl-CoA = N-acetyl-L-glutamate + CoA + H(+)</text>
        <dbReference type="Rhea" id="RHEA:24292"/>
        <dbReference type="ChEBI" id="CHEBI:15378"/>
        <dbReference type="ChEBI" id="CHEBI:29985"/>
        <dbReference type="ChEBI" id="CHEBI:44337"/>
        <dbReference type="ChEBI" id="CHEBI:57287"/>
        <dbReference type="ChEBI" id="CHEBI:57288"/>
        <dbReference type="EC" id="2.3.1.1"/>
    </reaction>
</comment>